<dbReference type="InterPro" id="IPR036770">
    <property type="entry name" value="Ankyrin_rpt-contain_sf"/>
</dbReference>
<dbReference type="Proteomes" id="UP000254937">
    <property type="component" value="Unassembled WGS sequence"/>
</dbReference>
<evidence type="ECO:0000256" key="1">
    <source>
        <dbReference type="PROSITE-ProRule" id="PRU00023"/>
    </source>
</evidence>
<dbReference type="EMBL" id="KZ851866">
    <property type="protein sequence ID" value="RDK38106.1"/>
    <property type="molecule type" value="Genomic_DNA"/>
</dbReference>
<dbReference type="SMART" id="SM00248">
    <property type="entry name" value="ANK"/>
    <property type="match status" value="3"/>
</dbReference>
<dbReference type="Pfam" id="PF13857">
    <property type="entry name" value="Ank_5"/>
    <property type="match status" value="1"/>
</dbReference>
<gene>
    <name evidence="2" type="ORF">M752DRAFT_81252</name>
</gene>
<accession>A0A370P7G0</accession>
<dbReference type="PROSITE" id="PS50088">
    <property type="entry name" value="ANK_REPEAT"/>
    <property type="match status" value="1"/>
</dbReference>
<keyword evidence="1" id="KW-0040">ANK repeat</keyword>
<keyword evidence="3" id="KW-1185">Reference proteome</keyword>
<reference evidence="2 3" key="1">
    <citation type="submission" date="2018-07" db="EMBL/GenBank/DDBJ databases">
        <title>Section-level genome sequencing of Aspergillus section Nigri to investigate inter- and intra-species variation.</title>
        <authorList>
            <consortium name="DOE Joint Genome Institute"/>
            <person name="Vesth T.C."/>
            <person name="Nybo J.L."/>
            <person name="Theobald S."/>
            <person name="Frisvad J.C."/>
            <person name="Larsen T.O."/>
            <person name="Nielsen K.F."/>
            <person name="Hoof J.B."/>
            <person name="Brandl J."/>
            <person name="Salamov A."/>
            <person name="Riley R."/>
            <person name="Gladden J.M."/>
            <person name="Phatale P."/>
            <person name="Nielsen M.T."/>
            <person name="Lyhne E.K."/>
            <person name="Kogle M.E."/>
            <person name="Strasser K."/>
            <person name="McDonnell E."/>
            <person name="Barry K."/>
            <person name="Clum A."/>
            <person name="Chen C."/>
            <person name="Nolan M."/>
            <person name="Sandor L."/>
            <person name="Kuo A."/>
            <person name="Lipzen A."/>
            <person name="Hainaut M."/>
            <person name="Drula E."/>
            <person name="Tsang A."/>
            <person name="Magnuson J.K."/>
            <person name="Henrissat B."/>
            <person name="Wiebenga A."/>
            <person name="Simmons B.A."/>
            <person name="Makela M.R."/>
            <person name="De vries R.P."/>
            <person name="Grigoriev I.V."/>
            <person name="Mortensen U.H."/>
            <person name="Baker S.E."/>
            <person name="Andersen M.R."/>
        </authorList>
    </citation>
    <scope>NUCLEOTIDE SEQUENCE [LARGE SCALE GENOMIC DNA]</scope>
    <source>
        <strain evidence="2 3">ATCC 13157</strain>
    </source>
</reference>
<dbReference type="PROSITE" id="PS50297">
    <property type="entry name" value="ANK_REP_REGION"/>
    <property type="match status" value="1"/>
</dbReference>
<dbReference type="Gene3D" id="1.25.40.20">
    <property type="entry name" value="Ankyrin repeat-containing domain"/>
    <property type="match status" value="1"/>
</dbReference>
<feature type="repeat" description="ANK" evidence="1">
    <location>
        <begin position="632"/>
        <end position="664"/>
    </location>
</feature>
<dbReference type="PANTHER" id="PTHR10039">
    <property type="entry name" value="AMELOGENIN"/>
    <property type="match status" value="1"/>
</dbReference>
<dbReference type="AlphaFoldDB" id="A0A370P7G0"/>
<evidence type="ECO:0000313" key="3">
    <source>
        <dbReference type="Proteomes" id="UP000254937"/>
    </source>
</evidence>
<name>A0A370P7G0_ASPPH</name>
<dbReference type="InterPro" id="IPR002110">
    <property type="entry name" value="Ankyrin_rpt"/>
</dbReference>
<dbReference type="SUPFAM" id="SSF48403">
    <property type="entry name" value="Ankyrin repeat"/>
    <property type="match status" value="1"/>
</dbReference>
<protein>
    <submittedName>
        <fullName evidence="2">Ankyrin</fullName>
    </submittedName>
</protein>
<proteinExistence type="predicted"/>
<organism evidence="2 3">
    <name type="scientific">Aspergillus phoenicis ATCC 13157</name>
    <dbReference type="NCBI Taxonomy" id="1353007"/>
    <lineage>
        <taxon>Eukaryota</taxon>
        <taxon>Fungi</taxon>
        <taxon>Dikarya</taxon>
        <taxon>Ascomycota</taxon>
        <taxon>Pezizomycotina</taxon>
        <taxon>Eurotiomycetes</taxon>
        <taxon>Eurotiomycetidae</taxon>
        <taxon>Eurotiales</taxon>
        <taxon>Aspergillaceae</taxon>
        <taxon>Aspergillus</taxon>
    </lineage>
</organism>
<sequence>MNQLPRGLESTYNRCLEQIVRVRDNKHGQLAHKIMLWTVCATRQLTTIEIQQLVALEDKDEEIHSEKFLNHDPTVYCANLLVLGPGGPRFTHPSVKQFLTDPSKLDPELKWEALPLEVANCRVGRLCGMFMKRHLQLVPRERKTKTPVDVAVHMMREVRTNPVVQKIIDSPFGLRVIDASIRQKARISIDQIAHNARHVYSQAVSPQPAHVTNPDDFAPIMHYIYQSWLSHTLDMTRDEFREQFFQICLYSDAWLPWKSEGKYEVEHLRNLIQCAISAAHIPLLYLACDQVEKMDKYNAVFGKPLANDLLPINYAITTGNLGMVDIFLNYYFLHGSLGSSLKNAVLHAARCNNSDILKYFEKKLPNIMGERSTIDSLFDAIIANDNPHLLQWWIYTFQRVRHTQSVSNQFLKAVLEICKIHIQRTACLIPLLEQWVRMEATADSQTALISRVNALRLPKDCLPVIVQIGKTSPVEFTLSQLELLTPGDTDSLLDAALTLPPGNALPILKLVILHNRRKEEHWVKEAVLGPKDQFSRRLLPWLTQLFCAIVPENGAIVTDELQASTLLKLLEVLPDETLVDLLASHCPDCQLRDRWNHNILYALAHRPTAKALQVLKARNLLSHLDLNATDDYGWGPMHVAATRGYNEVVIFLLVHGADPKRRNDRSETPAKLAENSGSTPTIAILDRWENSPIETLYRAFMEQHAAALQTHPGMDWEWGLQLSVWRALDHLYAKAEDTGEPISSVTLDSVATGIRITSPSSFPDDYSYYMRSQQMWIRQ</sequence>
<evidence type="ECO:0000313" key="2">
    <source>
        <dbReference type="EMBL" id="RDK38106.1"/>
    </source>
</evidence>